<dbReference type="InterPro" id="IPR002078">
    <property type="entry name" value="Sigma_54_int"/>
</dbReference>
<dbReference type="GO" id="GO:0006355">
    <property type="term" value="P:regulation of DNA-templated transcription"/>
    <property type="evidence" value="ECO:0007669"/>
    <property type="project" value="InterPro"/>
</dbReference>
<dbReference type="InterPro" id="IPR009057">
    <property type="entry name" value="Homeodomain-like_sf"/>
</dbReference>
<evidence type="ECO:0000256" key="3">
    <source>
        <dbReference type="ARBA" id="ARBA00023015"/>
    </source>
</evidence>
<dbReference type="InterPro" id="IPR025662">
    <property type="entry name" value="Sigma_54_int_dom_ATP-bd_1"/>
</dbReference>
<evidence type="ECO:0000256" key="2">
    <source>
        <dbReference type="ARBA" id="ARBA00022840"/>
    </source>
</evidence>
<keyword evidence="4" id="KW-0804">Transcription</keyword>
<comment type="caution">
    <text evidence="6">The sequence shown here is derived from an EMBL/GenBank/DDBJ whole genome shotgun (WGS) entry which is preliminary data.</text>
</comment>
<keyword evidence="2" id="KW-0067">ATP-binding</keyword>
<dbReference type="Pfam" id="PF02954">
    <property type="entry name" value="HTH_8"/>
    <property type="match status" value="1"/>
</dbReference>
<dbReference type="InterPro" id="IPR058031">
    <property type="entry name" value="AAA_lid_NorR"/>
</dbReference>
<dbReference type="GO" id="GO:0043565">
    <property type="term" value="F:sequence-specific DNA binding"/>
    <property type="evidence" value="ECO:0007669"/>
    <property type="project" value="InterPro"/>
</dbReference>
<proteinExistence type="predicted"/>
<dbReference type="Pfam" id="PF00158">
    <property type="entry name" value="Sigma54_activat"/>
    <property type="match status" value="1"/>
</dbReference>
<dbReference type="PRINTS" id="PR01590">
    <property type="entry name" value="HTHFIS"/>
</dbReference>
<dbReference type="PANTHER" id="PTHR32071">
    <property type="entry name" value="TRANSCRIPTIONAL REGULATORY PROTEIN"/>
    <property type="match status" value="1"/>
</dbReference>
<dbReference type="PROSITE" id="PS00675">
    <property type="entry name" value="SIGMA54_INTERACT_1"/>
    <property type="match status" value="1"/>
</dbReference>
<dbReference type="GO" id="GO:0005524">
    <property type="term" value="F:ATP binding"/>
    <property type="evidence" value="ECO:0007669"/>
    <property type="project" value="UniProtKB-KW"/>
</dbReference>
<keyword evidence="1" id="KW-0547">Nucleotide-binding</keyword>
<reference evidence="6" key="1">
    <citation type="journal article" date="2015" name="Proc. Natl. Acad. Sci. U.S.A.">
        <title>Networks of energetic and metabolic interactions define dynamics in microbial communities.</title>
        <authorList>
            <person name="Embree M."/>
            <person name="Liu J.K."/>
            <person name="Al-Bassam M.M."/>
            <person name="Zengler K."/>
        </authorList>
    </citation>
    <scope>NUCLEOTIDE SEQUENCE</scope>
</reference>
<dbReference type="InterPro" id="IPR027417">
    <property type="entry name" value="P-loop_NTPase"/>
</dbReference>
<dbReference type="EMBL" id="LNQE01000153">
    <property type="protein sequence ID" value="KUG28923.1"/>
    <property type="molecule type" value="Genomic_DNA"/>
</dbReference>
<feature type="domain" description="Sigma-54 factor interaction" evidence="5">
    <location>
        <begin position="29"/>
        <end position="258"/>
    </location>
</feature>
<name>A0A0W8G6Y6_9ZZZZ</name>
<organism evidence="6">
    <name type="scientific">hydrocarbon metagenome</name>
    <dbReference type="NCBI Taxonomy" id="938273"/>
    <lineage>
        <taxon>unclassified sequences</taxon>
        <taxon>metagenomes</taxon>
        <taxon>ecological metagenomes</taxon>
    </lineage>
</organism>
<dbReference type="SUPFAM" id="SSF46689">
    <property type="entry name" value="Homeodomain-like"/>
    <property type="match status" value="1"/>
</dbReference>
<dbReference type="SUPFAM" id="SSF52540">
    <property type="entry name" value="P-loop containing nucleoside triphosphate hydrolases"/>
    <property type="match status" value="1"/>
</dbReference>
<dbReference type="Gene3D" id="1.10.8.60">
    <property type="match status" value="1"/>
</dbReference>
<sequence length="341" mass="37937">MSAPVPQTGKFLPVNDENDFALGPDGPAFLFRSPAMRALRRVAGQVAGSDAPILVYGESGTGKELFSRLIHTLSNRREKPFVPVNCGVLKGELFADKFFGHEAGAYTGANRRQKGSFEAAEDGTLFLDEVGEIPQPNQVDFLRVLEQRTFKRLGGEKDLPFSARIVAATNRSLPEMVQTGFFRADLYYRLNVVPISLPPLRDRREDILPLAEHFLGLFRHRYHKHGLELRPCARRALEAHLWPGNVRELKNLMERVVLLHPDGMEIMAADLPLEMRCDTGGESHGAEPDCLSLEAAVREAETRAIRRAVAAASGSKSRAAELLRISSRTFRHKVALYGMKL</sequence>
<dbReference type="InterPro" id="IPR025944">
    <property type="entry name" value="Sigma_54_int_dom_CS"/>
</dbReference>
<dbReference type="FunFam" id="3.40.50.300:FF:000006">
    <property type="entry name" value="DNA-binding transcriptional regulator NtrC"/>
    <property type="match status" value="1"/>
</dbReference>
<dbReference type="AlphaFoldDB" id="A0A0W8G6Y6"/>
<evidence type="ECO:0000313" key="6">
    <source>
        <dbReference type="EMBL" id="KUG28923.1"/>
    </source>
</evidence>
<dbReference type="CDD" id="cd00009">
    <property type="entry name" value="AAA"/>
    <property type="match status" value="1"/>
</dbReference>
<evidence type="ECO:0000259" key="5">
    <source>
        <dbReference type="PROSITE" id="PS50045"/>
    </source>
</evidence>
<dbReference type="PROSITE" id="PS00688">
    <property type="entry name" value="SIGMA54_INTERACT_3"/>
    <property type="match status" value="1"/>
</dbReference>
<accession>A0A0W8G6Y6</accession>
<evidence type="ECO:0000256" key="4">
    <source>
        <dbReference type="ARBA" id="ARBA00023163"/>
    </source>
</evidence>
<dbReference type="InterPro" id="IPR003593">
    <property type="entry name" value="AAA+_ATPase"/>
</dbReference>
<dbReference type="PROSITE" id="PS50045">
    <property type="entry name" value="SIGMA54_INTERACT_4"/>
    <property type="match status" value="1"/>
</dbReference>
<protein>
    <submittedName>
        <fullName evidence="6">Sigma-54 dependent transcriptional regulator</fullName>
    </submittedName>
</protein>
<dbReference type="SMART" id="SM00382">
    <property type="entry name" value="AAA"/>
    <property type="match status" value="1"/>
</dbReference>
<dbReference type="Gene3D" id="1.10.10.60">
    <property type="entry name" value="Homeodomain-like"/>
    <property type="match status" value="1"/>
</dbReference>
<dbReference type="Gene3D" id="3.40.50.300">
    <property type="entry name" value="P-loop containing nucleotide triphosphate hydrolases"/>
    <property type="match status" value="1"/>
</dbReference>
<evidence type="ECO:0000256" key="1">
    <source>
        <dbReference type="ARBA" id="ARBA00022741"/>
    </source>
</evidence>
<dbReference type="InterPro" id="IPR002197">
    <property type="entry name" value="HTH_Fis"/>
</dbReference>
<dbReference type="Pfam" id="PF25601">
    <property type="entry name" value="AAA_lid_14"/>
    <property type="match status" value="1"/>
</dbReference>
<keyword evidence="3" id="KW-0805">Transcription regulation</keyword>
<dbReference type="PANTHER" id="PTHR32071:SF86">
    <property type="entry name" value="TWO COMPONENT SIGNAL TRANSDUCTION SYSTEM SIGMA54-DEPENDENT RESPONSE REGULATOR FIS FAMILY"/>
    <property type="match status" value="1"/>
</dbReference>
<gene>
    <name evidence="6" type="ORF">ASZ90_001191</name>
</gene>